<sequence length="160" mass="17352">MIRNLCTALLLSSCGGMACAAGAQDLTGDVKTCRQQVDAASRLRCYDAISLPADAPAATTKSVAHAAEAVAKFGQEAVKPPAGNPPALQQVESRIRGRFQGWRPNQRMELENGQVWRIADDSEALYDLQDPKVVVHRGLFGAYFLEIDGVPFQVRVVRAR</sequence>
<dbReference type="RefSeq" id="WP_394399459.1">
    <property type="nucleotide sequence ID" value="NZ_JBIGHW010000009.1"/>
</dbReference>
<proteinExistence type="predicted"/>
<dbReference type="EMBL" id="JBIGHW010000009">
    <property type="protein sequence ID" value="MFG6442329.1"/>
    <property type="molecule type" value="Genomic_DNA"/>
</dbReference>
<protein>
    <recommendedName>
        <fullName evidence="4">NTF2 fold domain-containing protein</fullName>
    </recommendedName>
</protein>
<organism evidence="2 3">
    <name type="scientific">Pelomonas margarita</name>
    <dbReference type="NCBI Taxonomy" id="3299031"/>
    <lineage>
        <taxon>Bacteria</taxon>
        <taxon>Pseudomonadati</taxon>
        <taxon>Pseudomonadota</taxon>
        <taxon>Betaproteobacteria</taxon>
        <taxon>Burkholderiales</taxon>
        <taxon>Sphaerotilaceae</taxon>
        <taxon>Roseateles</taxon>
    </lineage>
</organism>
<feature type="chain" id="PRO_5045341032" description="NTF2 fold domain-containing protein" evidence="1">
    <location>
        <begin position="21"/>
        <end position="160"/>
    </location>
</feature>
<evidence type="ECO:0000313" key="2">
    <source>
        <dbReference type="EMBL" id="MFG6442329.1"/>
    </source>
</evidence>
<reference evidence="2 3" key="1">
    <citation type="submission" date="2024-08" db="EMBL/GenBank/DDBJ databases">
        <authorList>
            <person name="Lu H."/>
        </authorList>
    </citation>
    <scope>NUCLEOTIDE SEQUENCE [LARGE SCALE GENOMIC DNA]</scope>
    <source>
        <strain evidence="2 3">LKC17W</strain>
    </source>
</reference>
<evidence type="ECO:0000313" key="3">
    <source>
        <dbReference type="Proteomes" id="UP001606301"/>
    </source>
</evidence>
<dbReference type="PROSITE" id="PS51257">
    <property type="entry name" value="PROKAR_LIPOPROTEIN"/>
    <property type="match status" value="1"/>
</dbReference>
<accession>A0ABW7FLY9</accession>
<dbReference type="Proteomes" id="UP001606301">
    <property type="component" value="Unassembled WGS sequence"/>
</dbReference>
<evidence type="ECO:0000256" key="1">
    <source>
        <dbReference type="SAM" id="SignalP"/>
    </source>
</evidence>
<feature type="signal peptide" evidence="1">
    <location>
        <begin position="1"/>
        <end position="20"/>
    </location>
</feature>
<keyword evidence="1" id="KW-0732">Signal</keyword>
<name>A0ABW7FLY9_9BURK</name>
<evidence type="ECO:0008006" key="4">
    <source>
        <dbReference type="Google" id="ProtNLM"/>
    </source>
</evidence>
<comment type="caution">
    <text evidence="2">The sequence shown here is derived from an EMBL/GenBank/DDBJ whole genome shotgun (WGS) entry which is preliminary data.</text>
</comment>
<gene>
    <name evidence="2" type="ORF">ACG0Z3_16720</name>
</gene>
<keyword evidence="3" id="KW-1185">Reference proteome</keyword>